<keyword evidence="2" id="KW-0812">Transmembrane</keyword>
<feature type="transmembrane region" description="Helical" evidence="2">
    <location>
        <begin position="20"/>
        <end position="42"/>
    </location>
</feature>
<comment type="caution">
    <text evidence="3">The sequence shown here is derived from an EMBL/GenBank/DDBJ whole genome shotgun (WGS) entry which is preliminary data.</text>
</comment>
<keyword evidence="4" id="KW-1185">Reference proteome</keyword>
<dbReference type="EMBL" id="JAQQWI010000003">
    <property type="protein sequence ID" value="KAK8037042.1"/>
    <property type="molecule type" value="Genomic_DNA"/>
</dbReference>
<feature type="region of interest" description="Disordered" evidence="1">
    <location>
        <begin position="105"/>
        <end position="143"/>
    </location>
</feature>
<name>A0ABR1SS61_9PEZI</name>
<organism evidence="3 4">
    <name type="scientific">Apiospora marii</name>
    <dbReference type="NCBI Taxonomy" id="335849"/>
    <lineage>
        <taxon>Eukaryota</taxon>
        <taxon>Fungi</taxon>
        <taxon>Dikarya</taxon>
        <taxon>Ascomycota</taxon>
        <taxon>Pezizomycotina</taxon>
        <taxon>Sordariomycetes</taxon>
        <taxon>Xylariomycetidae</taxon>
        <taxon>Amphisphaeriales</taxon>
        <taxon>Apiosporaceae</taxon>
        <taxon>Apiospora</taxon>
    </lineage>
</organism>
<reference evidence="3 4" key="1">
    <citation type="submission" date="2023-01" db="EMBL/GenBank/DDBJ databases">
        <title>Analysis of 21 Apiospora genomes using comparative genomics revels a genus with tremendous synthesis potential of carbohydrate active enzymes and secondary metabolites.</title>
        <authorList>
            <person name="Sorensen T."/>
        </authorList>
    </citation>
    <scope>NUCLEOTIDE SEQUENCE [LARGE SCALE GENOMIC DNA]</scope>
    <source>
        <strain evidence="3 4">CBS 20057</strain>
    </source>
</reference>
<sequence length="143" mass="16521">MESVPDVQPATGDHDELPIILGMTLGLVLPTVHVFVGMFFFFSIATRIKAHRDLFRPWLDARYNDSSLRKLFIRFLGILLWEFYFLGLLAYTVHARVFLALSKRRERKQQRNADIELEEARPKDDDGFQSISVIGAPPPYQAR</sequence>
<protein>
    <submittedName>
        <fullName evidence="3">Uncharacterized protein</fullName>
    </submittedName>
</protein>
<evidence type="ECO:0000313" key="4">
    <source>
        <dbReference type="Proteomes" id="UP001396898"/>
    </source>
</evidence>
<evidence type="ECO:0000256" key="2">
    <source>
        <dbReference type="SAM" id="Phobius"/>
    </source>
</evidence>
<evidence type="ECO:0000256" key="1">
    <source>
        <dbReference type="SAM" id="MobiDB-lite"/>
    </source>
</evidence>
<feature type="transmembrane region" description="Helical" evidence="2">
    <location>
        <begin position="71"/>
        <end position="93"/>
    </location>
</feature>
<dbReference type="Proteomes" id="UP001396898">
    <property type="component" value="Unassembled WGS sequence"/>
</dbReference>
<gene>
    <name evidence="3" type="ORF">PG991_001356</name>
</gene>
<feature type="compositionally biased region" description="Basic and acidic residues" evidence="1">
    <location>
        <begin position="109"/>
        <end position="126"/>
    </location>
</feature>
<proteinExistence type="predicted"/>
<evidence type="ECO:0000313" key="3">
    <source>
        <dbReference type="EMBL" id="KAK8037042.1"/>
    </source>
</evidence>
<accession>A0ABR1SS61</accession>
<keyword evidence="2" id="KW-0472">Membrane</keyword>
<keyword evidence="2" id="KW-1133">Transmembrane helix</keyword>